<dbReference type="GO" id="GO:0004315">
    <property type="term" value="F:3-oxoacyl-[acyl-carrier-protein] synthase activity"/>
    <property type="evidence" value="ECO:0007669"/>
    <property type="project" value="InterPro"/>
</dbReference>
<gene>
    <name evidence="5" type="ORF">SAMN05444354_13622</name>
</gene>
<dbReference type="PANTHER" id="PTHR11712:SF336">
    <property type="entry name" value="3-OXOACYL-[ACYL-CARRIER-PROTEIN] SYNTHASE, MITOCHONDRIAL"/>
    <property type="match status" value="1"/>
</dbReference>
<evidence type="ECO:0000313" key="6">
    <source>
        <dbReference type="Proteomes" id="UP000182719"/>
    </source>
</evidence>
<dbReference type="InterPro" id="IPR014030">
    <property type="entry name" value="Ketoacyl_synth_N"/>
</dbReference>
<dbReference type="SUPFAM" id="SSF53901">
    <property type="entry name" value="Thiolase-like"/>
    <property type="match status" value="2"/>
</dbReference>
<keyword evidence="6" id="KW-1185">Reference proteome</keyword>
<evidence type="ECO:0000256" key="3">
    <source>
        <dbReference type="RuleBase" id="RU003694"/>
    </source>
</evidence>
<organism evidence="5 6">
    <name type="scientific">Stigmatella aurantiaca</name>
    <dbReference type="NCBI Taxonomy" id="41"/>
    <lineage>
        <taxon>Bacteria</taxon>
        <taxon>Pseudomonadati</taxon>
        <taxon>Myxococcota</taxon>
        <taxon>Myxococcia</taxon>
        <taxon>Myxococcales</taxon>
        <taxon>Cystobacterineae</taxon>
        <taxon>Archangiaceae</taxon>
        <taxon>Stigmatella</taxon>
    </lineage>
</organism>
<evidence type="ECO:0000259" key="4">
    <source>
        <dbReference type="PROSITE" id="PS52004"/>
    </source>
</evidence>
<name>A0A1H8F6X8_STIAU</name>
<evidence type="ECO:0000313" key="5">
    <source>
        <dbReference type="EMBL" id="SEN27479.1"/>
    </source>
</evidence>
<dbReference type="SMART" id="SM00825">
    <property type="entry name" value="PKS_KS"/>
    <property type="match status" value="1"/>
</dbReference>
<dbReference type="GO" id="GO:0006633">
    <property type="term" value="P:fatty acid biosynthetic process"/>
    <property type="evidence" value="ECO:0007669"/>
    <property type="project" value="InterPro"/>
</dbReference>
<dbReference type="PANTHER" id="PTHR11712">
    <property type="entry name" value="POLYKETIDE SYNTHASE-RELATED"/>
    <property type="match status" value="1"/>
</dbReference>
<dbReference type="InterPro" id="IPR014031">
    <property type="entry name" value="Ketoacyl_synth_C"/>
</dbReference>
<dbReference type="FunFam" id="3.40.47.10:FF:000029">
    <property type="entry name" value="3-oxoacyl-[acyl-carrier-protein] synthase 1"/>
    <property type="match status" value="1"/>
</dbReference>
<dbReference type="Gene3D" id="3.40.47.10">
    <property type="match status" value="2"/>
</dbReference>
<evidence type="ECO:0000256" key="2">
    <source>
        <dbReference type="ARBA" id="ARBA00022679"/>
    </source>
</evidence>
<proteinExistence type="inferred from homology"/>
<dbReference type="AlphaFoldDB" id="A0A1H8F6X8"/>
<dbReference type="GO" id="GO:0005829">
    <property type="term" value="C:cytosol"/>
    <property type="evidence" value="ECO:0007669"/>
    <property type="project" value="TreeGrafter"/>
</dbReference>
<dbReference type="Pfam" id="PF02801">
    <property type="entry name" value="Ketoacyl-synt_C"/>
    <property type="match status" value="1"/>
</dbReference>
<dbReference type="RefSeq" id="WP_075011306.1">
    <property type="nucleotide sequence ID" value="NZ_FOAP01000036.1"/>
</dbReference>
<keyword evidence="2 3" id="KW-0808">Transferase</keyword>
<dbReference type="InterPro" id="IPR018201">
    <property type="entry name" value="Ketoacyl_synth_AS"/>
</dbReference>
<evidence type="ECO:0000256" key="1">
    <source>
        <dbReference type="ARBA" id="ARBA00008467"/>
    </source>
</evidence>
<dbReference type="PROSITE" id="PS00606">
    <property type="entry name" value="KS3_1"/>
    <property type="match status" value="1"/>
</dbReference>
<dbReference type="Pfam" id="PF00109">
    <property type="entry name" value="ketoacyl-synt"/>
    <property type="match status" value="1"/>
</dbReference>
<protein>
    <submittedName>
        <fullName evidence="5">3-oxoacyl-[acyl-carrier-protein] synthase II</fullName>
    </submittedName>
</protein>
<dbReference type="CDD" id="cd00834">
    <property type="entry name" value="KAS_I_II"/>
    <property type="match status" value="1"/>
</dbReference>
<dbReference type="EMBL" id="FOAP01000036">
    <property type="protein sequence ID" value="SEN27479.1"/>
    <property type="molecule type" value="Genomic_DNA"/>
</dbReference>
<dbReference type="InterPro" id="IPR020841">
    <property type="entry name" value="PKS_Beta-ketoAc_synthase_dom"/>
</dbReference>
<comment type="similarity">
    <text evidence="1 3">Belongs to the thiolase-like superfamily. Beta-ketoacyl-ACP synthases family.</text>
</comment>
<feature type="domain" description="Ketosynthase family 3 (KS3)" evidence="4">
    <location>
        <begin position="3"/>
        <end position="406"/>
    </location>
</feature>
<dbReference type="OrthoDB" id="9808669at2"/>
<dbReference type="Proteomes" id="UP000182719">
    <property type="component" value="Unassembled WGS sequence"/>
</dbReference>
<sequence>MSKRNVVVTGVSVITSVGVGVDAFWSAVCRGEVGTGKLTRFSPEGLRSDRAGEIKNFDDTKAFRHLDPAPHQRGTRLAMSASRMAVEDAKLSAGSLEGVSERAGVVMGVVVANRPGLEAPYGQGHKQPEGRKPVSLRAHDVALVSEVPASELGLRGPSLVIPTACAAGNSAIGCAMDLIQDGHADLMLAGGVDELSPAMLMMFSLFDAMSTDVVRPFDKNRRGLILSEGAAVLVLEAEEHARARGAHIYGRVLGHGNFADAHDMTHPHPEGLGARLAMASALRESGLSPKDVHYVSAHGTGTPTNDPTEARAIRDLFGSHTDSLPVSSIKSMLGHSQGAASAIESVACLMAMRDGVVPPTVNFTEADPECQALDVVPNQARKHRVQVAMNNAFGFGGNISCVVFGQ</sequence>
<accession>A0A1H8F6X8</accession>
<dbReference type="PROSITE" id="PS52004">
    <property type="entry name" value="KS3_2"/>
    <property type="match status" value="1"/>
</dbReference>
<reference evidence="6" key="1">
    <citation type="submission" date="2016-10" db="EMBL/GenBank/DDBJ databases">
        <authorList>
            <person name="Varghese N."/>
            <person name="Submissions S."/>
        </authorList>
    </citation>
    <scope>NUCLEOTIDE SEQUENCE [LARGE SCALE GENOMIC DNA]</scope>
    <source>
        <strain evidence="6">DSM 17044</strain>
    </source>
</reference>
<dbReference type="InterPro" id="IPR016039">
    <property type="entry name" value="Thiolase-like"/>
</dbReference>
<dbReference type="InterPro" id="IPR000794">
    <property type="entry name" value="Beta-ketoacyl_synthase"/>
</dbReference>